<feature type="transmembrane region" description="Helical" evidence="8">
    <location>
        <begin position="158"/>
        <end position="177"/>
    </location>
</feature>
<evidence type="ECO:0000256" key="2">
    <source>
        <dbReference type="ARBA" id="ARBA00010992"/>
    </source>
</evidence>
<dbReference type="RefSeq" id="XP_033662864.1">
    <property type="nucleotide sequence ID" value="XM_033808685.1"/>
</dbReference>
<dbReference type="Proteomes" id="UP000799537">
    <property type="component" value="Unassembled WGS sequence"/>
</dbReference>
<dbReference type="EMBL" id="ML993616">
    <property type="protein sequence ID" value="KAF2161975.1"/>
    <property type="molecule type" value="Genomic_DNA"/>
</dbReference>
<evidence type="ECO:0000256" key="7">
    <source>
        <dbReference type="SAM" id="MobiDB-lite"/>
    </source>
</evidence>
<evidence type="ECO:0000259" key="9">
    <source>
        <dbReference type="PROSITE" id="PS50850"/>
    </source>
</evidence>
<keyword evidence="3" id="KW-0813">Transport</keyword>
<proteinExistence type="inferred from homology"/>
<keyword evidence="6 8" id="KW-0472">Membrane</keyword>
<dbReference type="InterPro" id="IPR020846">
    <property type="entry name" value="MFS_dom"/>
</dbReference>
<dbReference type="Pfam" id="PF00083">
    <property type="entry name" value="Sugar_tr"/>
    <property type="match status" value="2"/>
</dbReference>
<evidence type="ECO:0000256" key="6">
    <source>
        <dbReference type="ARBA" id="ARBA00023136"/>
    </source>
</evidence>
<protein>
    <recommendedName>
        <fullName evidence="9">Major facilitator superfamily (MFS) profile domain-containing protein</fullName>
    </recommendedName>
</protein>
<dbReference type="OrthoDB" id="6612291at2759"/>
<sequence length="320" mass="34209">MPVALRPPPGTPGKAWPAILVGFFVAFGGVLFGYDTGTIGGILAMPYWLQEFSTGYIDPMTGALGITSNQKSEIVSLLSAGTFFGALAGAPTGDFLGRRFGLMASTIVFCVGVILQTAATEIPTFVAGRFFAGFGVGMVSMLIPLYQSETAPKWIRGTIVGAYQLAITIGLLLAATVDNATKNLNDSGSLPHPNRRPTPRMWIKRGQPEKAAKSLSRLRRLDVDHPALVEELGEITANHEYELSLGQATYLDCFKGNLGKRLATGCLLQALQQLTGVNFIFYYGSSFFKNSGINNAFIVSIITSCVNVGSTFPGLYMVEA</sequence>
<dbReference type="PANTHER" id="PTHR48022">
    <property type="entry name" value="PLASTIDIC GLUCOSE TRANSPORTER 4"/>
    <property type="match status" value="1"/>
</dbReference>
<dbReference type="GO" id="GO:0005351">
    <property type="term" value="F:carbohydrate:proton symporter activity"/>
    <property type="evidence" value="ECO:0007669"/>
    <property type="project" value="TreeGrafter"/>
</dbReference>
<dbReference type="SUPFAM" id="SSF103473">
    <property type="entry name" value="MFS general substrate transporter"/>
    <property type="match status" value="1"/>
</dbReference>
<evidence type="ECO:0000256" key="5">
    <source>
        <dbReference type="ARBA" id="ARBA00022989"/>
    </source>
</evidence>
<accession>A0A6A6C4N6</accession>
<dbReference type="PANTHER" id="PTHR48022:SF17">
    <property type="entry name" value="HEXOSE TRANSPORTER"/>
    <property type="match status" value="1"/>
</dbReference>
<dbReference type="Gene3D" id="1.20.1250.20">
    <property type="entry name" value="MFS general substrate transporter like domains"/>
    <property type="match status" value="2"/>
</dbReference>
<dbReference type="InterPro" id="IPR005828">
    <property type="entry name" value="MFS_sugar_transport-like"/>
</dbReference>
<reference evidence="10" key="1">
    <citation type="journal article" date="2020" name="Stud. Mycol.">
        <title>101 Dothideomycetes genomes: a test case for predicting lifestyles and emergence of pathogens.</title>
        <authorList>
            <person name="Haridas S."/>
            <person name="Albert R."/>
            <person name="Binder M."/>
            <person name="Bloem J."/>
            <person name="Labutti K."/>
            <person name="Salamov A."/>
            <person name="Andreopoulos B."/>
            <person name="Baker S."/>
            <person name="Barry K."/>
            <person name="Bills G."/>
            <person name="Bluhm B."/>
            <person name="Cannon C."/>
            <person name="Castanera R."/>
            <person name="Culley D."/>
            <person name="Daum C."/>
            <person name="Ezra D."/>
            <person name="Gonzalez J."/>
            <person name="Henrissat B."/>
            <person name="Kuo A."/>
            <person name="Liang C."/>
            <person name="Lipzen A."/>
            <person name="Lutzoni F."/>
            <person name="Magnuson J."/>
            <person name="Mondo S."/>
            <person name="Nolan M."/>
            <person name="Ohm R."/>
            <person name="Pangilinan J."/>
            <person name="Park H.-J."/>
            <person name="Ramirez L."/>
            <person name="Alfaro M."/>
            <person name="Sun H."/>
            <person name="Tritt A."/>
            <person name="Yoshinaga Y."/>
            <person name="Zwiers L.-H."/>
            <person name="Turgeon B."/>
            <person name="Goodwin S."/>
            <person name="Spatafora J."/>
            <person name="Crous P."/>
            <person name="Grigoriev I."/>
        </authorList>
    </citation>
    <scope>NUCLEOTIDE SEQUENCE</scope>
    <source>
        <strain evidence="10">ATCC 36951</strain>
    </source>
</reference>
<dbReference type="InterPro" id="IPR036259">
    <property type="entry name" value="MFS_trans_sf"/>
</dbReference>
<feature type="transmembrane region" description="Helical" evidence="8">
    <location>
        <begin position="100"/>
        <end position="119"/>
    </location>
</feature>
<dbReference type="GeneID" id="54561957"/>
<dbReference type="InterPro" id="IPR003663">
    <property type="entry name" value="Sugar/inositol_transpt"/>
</dbReference>
<dbReference type="InterPro" id="IPR050360">
    <property type="entry name" value="MFS_Sugar_Transporters"/>
</dbReference>
<evidence type="ECO:0000256" key="4">
    <source>
        <dbReference type="ARBA" id="ARBA00022692"/>
    </source>
</evidence>
<dbReference type="PROSITE" id="PS50850">
    <property type="entry name" value="MFS"/>
    <property type="match status" value="1"/>
</dbReference>
<dbReference type="PROSITE" id="PS00217">
    <property type="entry name" value="SUGAR_TRANSPORT_2"/>
    <property type="match status" value="1"/>
</dbReference>
<comment type="similarity">
    <text evidence="2">Belongs to the major facilitator superfamily. Sugar transporter (TC 2.A.1.1) family.</text>
</comment>
<feature type="domain" description="Major facilitator superfamily (MFS) profile" evidence="9">
    <location>
        <begin position="21"/>
        <end position="320"/>
    </location>
</feature>
<evidence type="ECO:0000313" key="10">
    <source>
        <dbReference type="EMBL" id="KAF2161975.1"/>
    </source>
</evidence>
<dbReference type="PRINTS" id="PR00171">
    <property type="entry name" value="SUGRTRNSPORT"/>
</dbReference>
<feature type="transmembrane region" description="Helical" evidence="8">
    <location>
        <begin position="15"/>
        <end position="34"/>
    </location>
</feature>
<name>A0A6A6C4N6_ZASCE</name>
<evidence type="ECO:0000256" key="8">
    <source>
        <dbReference type="SAM" id="Phobius"/>
    </source>
</evidence>
<keyword evidence="5 8" id="KW-1133">Transmembrane helix</keyword>
<evidence type="ECO:0000256" key="3">
    <source>
        <dbReference type="ARBA" id="ARBA00022448"/>
    </source>
</evidence>
<dbReference type="GO" id="GO:0016020">
    <property type="term" value="C:membrane"/>
    <property type="evidence" value="ECO:0007669"/>
    <property type="project" value="UniProtKB-SubCell"/>
</dbReference>
<feature type="transmembrane region" description="Helical" evidence="8">
    <location>
        <begin position="125"/>
        <end position="146"/>
    </location>
</feature>
<gene>
    <name evidence="10" type="ORF">M409DRAFT_27701</name>
</gene>
<feature type="region of interest" description="Disordered" evidence="7">
    <location>
        <begin position="184"/>
        <end position="203"/>
    </location>
</feature>
<dbReference type="AlphaFoldDB" id="A0A6A6C4N6"/>
<dbReference type="InterPro" id="IPR005829">
    <property type="entry name" value="Sugar_transporter_CS"/>
</dbReference>
<keyword evidence="4 8" id="KW-0812">Transmembrane</keyword>
<evidence type="ECO:0000313" key="11">
    <source>
        <dbReference type="Proteomes" id="UP000799537"/>
    </source>
</evidence>
<keyword evidence="11" id="KW-1185">Reference proteome</keyword>
<comment type="subcellular location">
    <subcellularLocation>
        <location evidence="1">Membrane</location>
        <topology evidence="1">Multi-pass membrane protein</topology>
    </subcellularLocation>
</comment>
<evidence type="ECO:0000256" key="1">
    <source>
        <dbReference type="ARBA" id="ARBA00004141"/>
    </source>
</evidence>
<organism evidence="10 11">
    <name type="scientific">Zasmidium cellare ATCC 36951</name>
    <dbReference type="NCBI Taxonomy" id="1080233"/>
    <lineage>
        <taxon>Eukaryota</taxon>
        <taxon>Fungi</taxon>
        <taxon>Dikarya</taxon>
        <taxon>Ascomycota</taxon>
        <taxon>Pezizomycotina</taxon>
        <taxon>Dothideomycetes</taxon>
        <taxon>Dothideomycetidae</taxon>
        <taxon>Mycosphaerellales</taxon>
        <taxon>Mycosphaerellaceae</taxon>
        <taxon>Zasmidium</taxon>
    </lineage>
</organism>